<dbReference type="Gene3D" id="1.10.132.30">
    <property type="match status" value="1"/>
</dbReference>
<keyword evidence="7" id="KW-0479">Metal-binding</keyword>
<evidence type="ECO:0000256" key="2">
    <source>
        <dbReference type="ARBA" id="ARBA00007207"/>
    </source>
</evidence>
<gene>
    <name evidence="15" type="ORF">CYMTET_20424</name>
</gene>
<dbReference type="Pfam" id="PF00623">
    <property type="entry name" value="RNA_pol_Rpb1_2"/>
    <property type="match status" value="1"/>
</dbReference>
<keyword evidence="6 12" id="KW-0548">Nucleotidyltransferase</keyword>
<dbReference type="Gene3D" id="4.10.860.120">
    <property type="entry name" value="RNA polymerase II, clamp domain"/>
    <property type="match status" value="1"/>
</dbReference>
<keyword evidence="3 12" id="KW-0240">DNA-directed RNA polymerase</keyword>
<keyword evidence="4" id="KW-0934">Plastid</keyword>
<evidence type="ECO:0000313" key="15">
    <source>
        <dbReference type="EMBL" id="KAK3271215.1"/>
    </source>
</evidence>
<evidence type="ECO:0000313" key="16">
    <source>
        <dbReference type="Proteomes" id="UP001190700"/>
    </source>
</evidence>
<name>A0AAE0G4S8_9CHLO</name>
<dbReference type="Pfam" id="PF04997">
    <property type="entry name" value="RNA_pol_Rpb1_1"/>
    <property type="match status" value="1"/>
</dbReference>
<dbReference type="Pfam" id="PF04998">
    <property type="entry name" value="RNA_pol_Rpb1_5"/>
    <property type="match status" value="1"/>
</dbReference>
<dbReference type="InterPro" id="IPR006592">
    <property type="entry name" value="RNA_pol_N"/>
</dbReference>
<comment type="subcellular location">
    <subcellularLocation>
        <location evidence="1">Nucleus</location>
    </subcellularLocation>
</comment>
<keyword evidence="10 12" id="KW-0804">Transcription</keyword>
<evidence type="ECO:0000256" key="6">
    <source>
        <dbReference type="ARBA" id="ARBA00022695"/>
    </source>
</evidence>
<dbReference type="GO" id="GO:0003899">
    <property type="term" value="F:DNA-directed RNA polymerase activity"/>
    <property type="evidence" value="ECO:0007669"/>
    <property type="project" value="UniProtKB-EC"/>
</dbReference>
<protein>
    <recommendedName>
        <fullName evidence="12">DNA-directed RNA polymerase subunit</fullName>
        <ecNumber evidence="12">2.7.7.6</ecNumber>
    </recommendedName>
</protein>
<dbReference type="PANTHER" id="PTHR19376:SF11">
    <property type="entry name" value="DNA-DIRECTED RNA POLYMERASE I SUBUNIT RPA1"/>
    <property type="match status" value="1"/>
</dbReference>
<feature type="compositionally biased region" description="Polar residues" evidence="13">
    <location>
        <begin position="165"/>
        <end position="174"/>
    </location>
</feature>
<evidence type="ECO:0000256" key="3">
    <source>
        <dbReference type="ARBA" id="ARBA00022478"/>
    </source>
</evidence>
<dbReference type="EC" id="2.7.7.6" evidence="12"/>
<dbReference type="GO" id="GO:0003677">
    <property type="term" value="F:DNA binding"/>
    <property type="evidence" value="ECO:0007669"/>
    <property type="project" value="InterPro"/>
</dbReference>
<dbReference type="Gene3D" id="1.10.274.100">
    <property type="entry name" value="RNA polymerase Rpb1, domain 3"/>
    <property type="match status" value="1"/>
</dbReference>
<comment type="catalytic activity">
    <reaction evidence="12">
        <text>RNA(n) + a ribonucleoside 5'-triphosphate = RNA(n+1) + diphosphate</text>
        <dbReference type="Rhea" id="RHEA:21248"/>
        <dbReference type="Rhea" id="RHEA-COMP:14527"/>
        <dbReference type="Rhea" id="RHEA-COMP:17342"/>
        <dbReference type="ChEBI" id="CHEBI:33019"/>
        <dbReference type="ChEBI" id="CHEBI:61557"/>
        <dbReference type="ChEBI" id="CHEBI:140395"/>
        <dbReference type="EC" id="2.7.7.6"/>
    </reaction>
</comment>
<dbReference type="InterPro" id="IPR000722">
    <property type="entry name" value="RNA_pol_asu"/>
</dbReference>
<dbReference type="EMBL" id="LGRX02009933">
    <property type="protein sequence ID" value="KAK3271215.1"/>
    <property type="molecule type" value="Genomic_DNA"/>
</dbReference>
<dbReference type="InterPro" id="IPR007066">
    <property type="entry name" value="RNA_pol_Rpb1_3"/>
</dbReference>
<comment type="caution">
    <text evidence="15">The sequence shown here is derived from an EMBL/GenBank/DDBJ whole genome shotgun (WGS) entry which is preliminary data.</text>
</comment>
<dbReference type="PANTHER" id="PTHR19376">
    <property type="entry name" value="DNA-DIRECTED RNA POLYMERASE"/>
    <property type="match status" value="1"/>
</dbReference>
<sequence>MSSTLRTPQLVTKEVAATSFGFYGAAEVKRISCKRISNPLLYDPLGNPVADGLYDPALGPTENHVSCTTCCLSYAHCAGHFGHVELCMPVYNPLVFGTVVKLMRATCTNCYKFKMSADRVAQYSTKFAHLATGRLIEALAVDTAPRGVGISKELTDFLAEGHVASTEQDAASTGQEKKPKAASPGPRKPLTQQVQMAIGQVIREFFLNAMRDNCENCKAKTPKMHFEGDGQLFWVPLSKKNRMANALHKSAPDPERKLLLGEQADASDEEDVDGGAPDPSPKFLTPSQVKDIMDLLWKNERQFLELLWGCEGVSLQGGSTGVGTGFSAPKSPHIFFIQSLLVTPNRFRPPSKVGDVVSEHAQNTALIAILEANGQLVELTHRYKHDPTAAFPLDEAARKWNTLQQTVNNLLDNTKARKSDNVAPGIRQQLEKKEGLFRKNMMGKRVNFACRSVISPDPYIATDEIGVPPHFATRLSFPEVVTGHNLEEMRRLVETGATAHPGANAVEDEKGRIIQLERLSLKQRQSISKTLLSVSSAGLGGGDGNAAKFVYRHLKDGDLVLVNRQPTLHKPGIMAHRVKVLKGQRTIRMHYANCKTYNADFDGDEMNVHFPQDYFGRAEAAEIVAADQQFWSPTDGKPLRGLIQDHVVAGVLLTKRDTFLERADFMQLVYWATMTARPAAVRGRTQGIGLEPTIQLPVPAVLRPRPLWTGKQVISVLLGFLGQELPTIYLSAGTATPAEYWGGKQIGESDFRVFGNDLVTGVLDKAAFGKFGLMHAVQELHGCKAAGRLLSSFSRLFTGYLQMHGFTCGMEDLRVTPEADVRRSFVLEQAEGEVRQVAYTFARMTVEEMANESSIRNTLGARLRSRPQGGAELDMASSGAVGQVTQEAIKTCLPLGNVKQFPRNCMTTMTMTGAKGSMVNASMIGALLGSQELEGRRVPRTLTGKTLPCFAAFDPGARSSGWVGDRFLTGLRPQEYYFHCMSGREGLVDTAVKTSRSGYLQRCMVKNLESLRVCYDYSVRDCDGSIVQFFYGDDACDVTRTSYLKNFSFLAENVERVRQQVCLEDLAEATGAVKEEDAEVGEEDIPVIARKPPGAYLGSVSENFSAAVGKFVKAGGDGMLLDARKDRKLVADIAKDPSRSSAHAAMLAVAPKVAPALTGKKLATAQKEMKAELKAACKAAKAQGKERKARLDPRALLTLAGSADFEALMMARYMRSLVYPGEAVGVVAAQSIGEPSTQMTLNTFHLAGQGGANVTLGIPRLRELLMTASRTILTPVMTLPVRRELGEGMQGGAPAQAVLHLQAAAVVKSRLGRIRVAELCSSVEVMEKPCLLSRGLVTRGHVIKLGFRGPLPTAKEVAEIEAAQRMEEEEEDVDMLGGTAHKQLKDMEEMGEVDFHEFAAAIRAVYAPLLQNKVEMAIKKARLVAMVMTPPASSQCLV</sequence>
<reference evidence="15 16" key="1">
    <citation type="journal article" date="2015" name="Genome Biol. Evol.">
        <title>Comparative Genomics of a Bacterivorous Green Alga Reveals Evolutionary Causalities and Consequences of Phago-Mixotrophic Mode of Nutrition.</title>
        <authorList>
            <person name="Burns J.A."/>
            <person name="Paasch A."/>
            <person name="Narechania A."/>
            <person name="Kim E."/>
        </authorList>
    </citation>
    <scope>NUCLEOTIDE SEQUENCE [LARGE SCALE GENOMIC DNA]</scope>
    <source>
        <strain evidence="15 16">PLY_AMNH</strain>
    </source>
</reference>
<dbReference type="InterPro" id="IPR044893">
    <property type="entry name" value="RNA_pol_Rpb1_clamp_domain"/>
</dbReference>
<organism evidence="15 16">
    <name type="scientific">Cymbomonas tetramitiformis</name>
    <dbReference type="NCBI Taxonomy" id="36881"/>
    <lineage>
        <taxon>Eukaryota</taxon>
        <taxon>Viridiplantae</taxon>
        <taxon>Chlorophyta</taxon>
        <taxon>Pyramimonadophyceae</taxon>
        <taxon>Pyramimonadales</taxon>
        <taxon>Pyramimonadaceae</taxon>
        <taxon>Cymbomonas</taxon>
    </lineage>
</organism>
<dbReference type="InterPro" id="IPR038120">
    <property type="entry name" value="Rpb1_funnel_sf"/>
</dbReference>
<evidence type="ECO:0000256" key="1">
    <source>
        <dbReference type="ARBA" id="ARBA00004123"/>
    </source>
</evidence>
<comment type="similarity">
    <text evidence="2">Belongs to the RNA polymerase beta' chain family. RpoC1 subfamily.</text>
</comment>
<evidence type="ECO:0000256" key="13">
    <source>
        <dbReference type="SAM" id="MobiDB-lite"/>
    </source>
</evidence>
<evidence type="ECO:0000256" key="10">
    <source>
        <dbReference type="ARBA" id="ARBA00023163"/>
    </source>
</evidence>
<feature type="region of interest" description="Disordered" evidence="13">
    <location>
        <begin position="264"/>
        <end position="284"/>
    </location>
</feature>
<evidence type="ECO:0000256" key="5">
    <source>
        <dbReference type="ARBA" id="ARBA00022679"/>
    </source>
</evidence>
<dbReference type="InterPro" id="IPR015699">
    <property type="entry name" value="DNA-dir_RNA_pol1_lsu_N"/>
</dbReference>
<dbReference type="InterPro" id="IPR045867">
    <property type="entry name" value="DNA-dir_RpoC_beta_prime"/>
</dbReference>
<dbReference type="InterPro" id="IPR007081">
    <property type="entry name" value="RNA_pol_Rpb1_5"/>
</dbReference>
<keyword evidence="11" id="KW-0539">Nucleus</keyword>
<evidence type="ECO:0000256" key="8">
    <source>
        <dbReference type="ARBA" id="ARBA00022833"/>
    </source>
</evidence>
<comment type="function">
    <text evidence="12">DNA-dependent RNA polymerase catalyzes the transcription of DNA into RNA using the four ribonucleoside triphosphates as substrates.</text>
</comment>
<feature type="region of interest" description="Disordered" evidence="13">
    <location>
        <begin position="165"/>
        <end position="191"/>
    </location>
</feature>
<dbReference type="Pfam" id="PF05000">
    <property type="entry name" value="RNA_pol_Rpb1_4"/>
    <property type="match status" value="1"/>
</dbReference>
<dbReference type="CDD" id="cd01435">
    <property type="entry name" value="RNAP_I_RPA1_N"/>
    <property type="match status" value="1"/>
</dbReference>
<dbReference type="Gene3D" id="6.10.250.2940">
    <property type="match status" value="1"/>
</dbReference>
<dbReference type="SUPFAM" id="SSF64484">
    <property type="entry name" value="beta and beta-prime subunits of DNA dependent RNA-polymerase"/>
    <property type="match status" value="2"/>
</dbReference>
<keyword evidence="16" id="KW-1185">Reference proteome</keyword>
<dbReference type="InterPro" id="IPR007083">
    <property type="entry name" value="RNA_pol_Rpb1_4"/>
</dbReference>
<evidence type="ECO:0000256" key="4">
    <source>
        <dbReference type="ARBA" id="ARBA00022640"/>
    </source>
</evidence>
<dbReference type="GO" id="GO:0046872">
    <property type="term" value="F:metal ion binding"/>
    <property type="evidence" value="ECO:0007669"/>
    <property type="project" value="UniProtKB-KW"/>
</dbReference>
<dbReference type="InterPro" id="IPR042102">
    <property type="entry name" value="RNA_pol_Rpb1_3_sf"/>
</dbReference>
<dbReference type="InterPro" id="IPR007080">
    <property type="entry name" value="RNA_pol_Rpb1_1"/>
</dbReference>
<proteinExistence type="inferred from homology"/>
<dbReference type="GO" id="GO:0006351">
    <property type="term" value="P:DNA-templated transcription"/>
    <property type="evidence" value="ECO:0007669"/>
    <property type="project" value="InterPro"/>
</dbReference>
<dbReference type="SMART" id="SM00663">
    <property type="entry name" value="RPOLA_N"/>
    <property type="match status" value="1"/>
</dbReference>
<feature type="domain" description="RNA polymerase N-terminal" evidence="14">
    <location>
        <begin position="333"/>
        <end position="654"/>
    </location>
</feature>
<keyword evidence="9" id="KW-0460">Magnesium</keyword>
<dbReference type="Pfam" id="PF04983">
    <property type="entry name" value="RNA_pol_Rpb1_3"/>
    <property type="match status" value="1"/>
</dbReference>
<evidence type="ECO:0000259" key="14">
    <source>
        <dbReference type="SMART" id="SM00663"/>
    </source>
</evidence>
<dbReference type="Gene3D" id="3.30.1490.180">
    <property type="entry name" value="RNA polymerase ii"/>
    <property type="match status" value="1"/>
</dbReference>
<evidence type="ECO:0000256" key="11">
    <source>
        <dbReference type="ARBA" id="ARBA00023242"/>
    </source>
</evidence>
<accession>A0AAE0G4S8</accession>
<evidence type="ECO:0000256" key="12">
    <source>
        <dbReference type="RuleBase" id="RU004279"/>
    </source>
</evidence>
<dbReference type="Proteomes" id="UP001190700">
    <property type="component" value="Unassembled WGS sequence"/>
</dbReference>
<keyword evidence="5 12" id="KW-0808">Transferase</keyword>
<evidence type="ECO:0000256" key="7">
    <source>
        <dbReference type="ARBA" id="ARBA00022723"/>
    </source>
</evidence>
<keyword evidence="8" id="KW-0862">Zinc</keyword>
<dbReference type="Gene3D" id="2.40.40.20">
    <property type="match status" value="1"/>
</dbReference>
<dbReference type="Gene3D" id="1.10.357.120">
    <property type="match status" value="1"/>
</dbReference>
<dbReference type="FunFam" id="2.40.40.20:FF:000019">
    <property type="entry name" value="DNA-directed RNA polymerase II subunit RPB1"/>
    <property type="match status" value="1"/>
</dbReference>
<evidence type="ECO:0000256" key="9">
    <source>
        <dbReference type="ARBA" id="ARBA00022842"/>
    </source>
</evidence>
<dbReference type="GO" id="GO:0005736">
    <property type="term" value="C:RNA polymerase I complex"/>
    <property type="evidence" value="ECO:0007669"/>
    <property type="project" value="UniProtKB-ARBA"/>
</dbReference>